<comment type="caution">
    <text evidence="2">The sequence shown here is derived from an EMBL/GenBank/DDBJ whole genome shotgun (WGS) entry which is preliminary data.</text>
</comment>
<dbReference type="PANTHER" id="PTHR45947">
    <property type="entry name" value="SULFOQUINOVOSYL TRANSFERASE SQD2"/>
    <property type="match status" value="1"/>
</dbReference>
<dbReference type="PANTHER" id="PTHR45947:SF3">
    <property type="entry name" value="SULFOQUINOVOSYL TRANSFERASE SQD2"/>
    <property type="match status" value="1"/>
</dbReference>
<dbReference type="CDD" id="cd03801">
    <property type="entry name" value="GT4_PimA-like"/>
    <property type="match status" value="1"/>
</dbReference>
<sequence>MRVLHILDHSPPLHTAYSLRAVSLLRQQRALGWHTIQLTGPAQGKVETEDRNRDGWHFFRTDPGNGLMPPALLAGRMARRICHAITLARPGIVHAHPPVLNAVAALRAARQAGLPVVIGMPGRLHSHGVKDWMVRALEVRAARSAAAVVTDTLAMRSWLIAGGVEPRRISIVPPSVSAPAAASDSPRAGVRSAPLVHCPGAVEACTVLRAALPALRAAFPGLQLGFTGANNADADMLLFPEPASPSLVAPIRLLEAMARGALVVASDTAMHRELVEHGRNGILFESGNAAALVEAVLGMLAEPECMRQLRGCARAFALRERSWEAAARLYGRLYEELIENGGR</sequence>
<dbReference type="Proteomes" id="UP000284006">
    <property type="component" value="Unassembled WGS sequence"/>
</dbReference>
<proteinExistence type="predicted"/>
<keyword evidence="2" id="KW-0808">Transferase</keyword>
<protein>
    <submittedName>
        <fullName evidence="2">Glycosyltransferase</fullName>
    </submittedName>
</protein>
<dbReference type="InterPro" id="IPR028098">
    <property type="entry name" value="Glyco_trans_4-like_N"/>
</dbReference>
<dbReference type="Gene3D" id="3.40.50.2000">
    <property type="entry name" value="Glycogen Phosphorylase B"/>
    <property type="match status" value="3"/>
</dbReference>
<dbReference type="RefSeq" id="WP_119808970.1">
    <property type="nucleotide sequence ID" value="NZ_QYUP01000008.1"/>
</dbReference>
<reference evidence="2 3" key="1">
    <citation type="submission" date="2018-09" db="EMBL/GenBank/DDBJ databases">
        <authorList>
            <person name="Zhu H."/>
        </authorList>
    </citation>
    <scope>NUCLEOTIDE SEQUENCE [LARGE SCALE GENOMIC DNA]</scope>
    <source>
        <strain evidence="2 3">K1S02-61</strain>
    </source>
</reference>
<dbReference type="EMBL" id="QYUP01000008">
    <property type="protein sequence ID" value="RJG27624.1"/>
    <property type="molecule type" value="Genomic_DNA"/>
</dbReference>
<dbReference type="InterPro" id="IPR050194">
    <property type="entry name" value="Glycosyltransferase_grp1"/>
</dbReference>
<keyword evidence="3" id="KW-1185">Reference proteome</keyword>
<evidence type="ECO:0000313" key="3">
    <source>
        <dbReference type="Proteomes" id="UP000284006"/>
    </source>
</evidence>
<dbReference type="Pfam" id="PF13579">
    <property type="entry name" value="Glyco_trans_4_4"/>
    <property type="match status" value="1"/>
</dbReference>
<dbReference type="AlphaFoldDB" id="A0A418Y8C9"/>
<name>A0A418Y8C9_9BURK</name>
<gene>
    <name evidence="2" type="ORF">D3872_00565</name>
</gene>
<dbReference type="SUPFAM" id="SSF53756">
    <property type="entry name" value="UDP-Glycosyltransferase/glycogen phosphorylase"/>
    <property type="match status" value="1"/>
</dbReference>
<dbReference type="Pfam" id="PF13692">
    <property type="entry name" value="Glyco_trans_1_4"/>
    <property type="match status" value="1"/>
</dbReference>
<evidence type="ECO:0000313" key="2">
    <source>
        <dbReference type="EMBL" id="RJG27624.1"/>
    </source>
</evidence>
<dbReference type="GO" id="GO:0016757">
    <property type="term" value="F:glycosyltransferase activity"/>
    <property type="evidence" value="ECO:0007669"/>
    <property type="project" value="UniProtKB-ARBA"/>
</dbReference>
<feature type="domain" description="Glycosyltransferase subfamily 4-like N-terminal" evidence="1">
    <location>
        <begin position="20"/>
        <end position="174"/>
    </location>
</feature>
<evidence type="ECO:0000259" key="1">
    <source>
        <dbReference type="Pfam" id="PF13579"/>
    </source>
</evidence>
<dbReference type="OrthoDB" id="509705at2"/>
<organism evidence="2 3">
    <name type="scientific">Massilia cavernae</name>
    <dbReference type="NCBI Taxonomy" id="2320864"/>
    <lineage>
        <taxon>Bacteria</taxon>
        <taxon>Pseudomonadati</taxon>
        <taxon>Pseudomonadota</taxon>
        <taxon>Betaproteobacteria</taxon>
        <taxon>Burkholderiales</taxon>
        <taxon>Oxalobacteraceae</taxon>
        <taxon>Telluria group</taxon>
        <taxon>Massilia</taxon>
    </lineage>
</organism>
<accession>A0A418Y8C9</accession>